<gene>
    <name evidence="2" type="ORF">ACAOBT_LOCUS3052</name>
</gene>
<dbReference type="AlphaFoldDB" id="A0A9P0NYC3"/>
<feature type="transmembrane region" description="Helical" evidence="1">
    <location>
        <begin position="30"/>
        <end position="47"/>
    </location>
</feature>
<comment type="caution">
    <text evidence="2">The sequence shown here is derived from an EMBL/GenBank/DDBJ whole genome shotgun (WGS) entry which is preliminary data.</text>
</comment>
<dbReference type="Proteomes" id="UP001152888">
    <property type="component" value="Unassembled WGS sequence"/>
</dbReference>
<protein>
    <submittedName>
        <fullName evidence="2">Uncharacterized protein</fullName>
    </submittedName>
</protein>
<keyword evidence="1" id="KW-0812">Transmembrane</keyword>
<evidence type="ECO:0000256" key="1">
    <source>
        <dbReference type="SAM" id="Phobius"/>
    </source>
</evidence>
<sequence length="50" mass="5810">MDRHVGLFLPWDHSGRISFRRTGPSWPKNGIQTMFPVLSMFCFICGIKKI</sequence>
<reference evidence="2" key="1">
    <citation type="submission" date="2022-03" db="EMBL/GenBank/DDBJ databases">
        <authorList>
            <person name="Sayadi A."/>
        </authorList>
    </citation>
    <scope>NUCLEOTIDE SEQUENCE</scope>
</reference>
<keyword evidence="1" id="KW-0472">Membrane</keyword>
<name>A0A9P0NYC3_ACAOB</name>
<keyword evidence="3" id="KW-1185">Reference proteome</keyword>
<accession>A0A9P0NYC3</accession>
<keyword evidence="1" id="KW-1133">Transmembrane helix</keyword>
<evidence type="ECO:0000313" key="2">
    <source>
        <dbReference type="EMBL" id="CAH1959184.1"/>
    </source>
</evidence>
<proteinExistence type="predicted"/>
<evidence type="ECO:0000313" key="3">
    <source>
        <dbReference type="Proteomes" id="UP001152888"/>
    </source>
</evidence>
<organism evidence="2 3">
    <name type="scientific">Acanthoscelides obtectus</name>
    <name type="common">Bean weevil</name>
    <name type="synonym">Bruchus obtectus</name>
    <dbReference type="NCBI Taxonomy" id="200917"/>
    <lineage>
        <taxon>Eukaryota</taxon>
        <taxon>Metazoa</taxon>
        <taxon>Ecdysozoa</taxon>
        <taxon>Arthropoda</taxon>
        <taxon>Hexapoda</taxon>
        <taxon>Insecta</taxon>
        <taxon>Pterygota</taxon>
        <taxon>Neoptera</taxon>
        <taxon>Endopterygota</taxon>
        <taxon>Coleoptera</taxon>
        <taxon>Polyphaga</taxon>
        <taxon>Cucujiformia</taxon>
        <taxon>Chrysomeloidea</taxon>
        <taxon>Chrysomelidae</taxon>
        <taxon>Bruchinae</taxon>
        <taxon>Bruchini</taxon>
        <taxon>Acanthoscelides</taxon>
    </lineage>
</organism>
<dbReference type="EMBL" id="CAKOFQ010006681">
    <property type="protein sequence ID" value="CAH1959184.1"/>
    <property type="molecule type" value="Genomic_DNA"/>
</dbReference>